<comment type="caution">
    <text evidence="2">The sequence shown here is derived from an EMBL/GenBank/DDBJ whole genome shotgun (WGS) entry which is preliminary data.</text>
</comment>
<name>A0ABQ4PWJ8_9PROT</name>
<evidence type="ECO:0000313" key="2">
    <source>
        <dbReference type="EMBL" id="GIU67439.1"/>
    </source>
</evidence>
<feature type="region of interest" description="Disordered" evidence="1">
    <location>
        <begin position="1"/>
        <end position="27"/>
    </location>
</feature>
<gene>
    <name evidence="2" type="ORF">PsB1_1593</name>
</gene>
<sequence>MPLGHRKQQQKQHLDKHRPPQNSGYERSPAQFVSQMIPFHLYVARQTGLGVNCVFIYLVQFEIYII</sequence>
<keyword evidence="3" id="KW-1185">Reference proteome</keyword>
<evidence type="ECO:0000256" key="1">
    <source>
        <dbReference type="SAM" id="MobiDB-lite"/>
    </source>
</evidence>
<dbReference type="Proteomes" id="UP001161064">
    <property type="component" value="Unassembled WGS sequence"/>
</dbReference>
<feature type="compositionally biased region" description="Basic residues" evidence="1">
    <location>
        <begin position="1"/>
        <end position="16"/>
    </location>
</feature>
<accession>A0ABQ4PWJ8</accession>
<dbReference type="EMBL" id="BPFZ01000009">
    <property type="protein sequence ID" value="GIU67439.1"/>
    <property type="molecule type" value="Genomic_DNA"/>
</dbReference>
<protein>
    <submittedName>
        <fullName evidence="2">Uncharacterized protein</fullName>
    </submittedName>
</protein>
<evidence type="ECO:0000313" key="3">
    <source>
        <dbReference type="Proteomes" id="UP001161064"/>
    </source>
</evidence>
<reference evidence="2" key="2">
    <citation type="journal article" date="2023" name="ISME Commun">
        <title>Characterization of a bloom-associated alphaproteobacterial lineage, 'Candidatus Phycosocius': insights into freshwater algal-bacterial interactions.</title>
        <authorList>
            <person name="Tanabe Y."/>
            <person name="Yamaguchi H."/>
            <person name="Yoshida M."/>
            <person name="Kai A."/>
            <person name="Okazaki Y."/>
        </authorList>
    </citation>
    <scope>NUCLEOTIDE SEQUENCE</scope>
    <source>
        <strain evidence="2">BOTRYCO-1</strain>
    </source>
</reference>
<reference evidence="2" key="1">
    <citation type="submission" date="2021-05" db="EMBL/GenBank/DDBJ databases">
        <authorList>
            <person name="Tanabe Y."/>
        </authorList>
    </citation>
    <scope>NUCLEOTIDE SEQUENCE</scope>
    <source>
        <strain evidence="2">BOTRYCO-1</strain>
    </source>
</reference>
<organism evidence="2 3">
    <name type="scientific">Candidatus Phycosocius spiralis</name>
    <dbReference type="NCBI Taxonomy" id="2815099"/>
    <lineage>
        <taxon>Bacteria</taxon>
        <taxon>Pseudomonadati</taxon>
        <taxon>Pseudomonadota</taxon>
        <taxon>Alphaproteobacteria</taxon>
        <taxon>Caulobacterales</taxon>
        <taxon>Caulobacterales incertae sedis</taxon>
        <taxon>Candidatus Phycosocius</taxon>
    </lineage>
</organism>
<proteinExistence type="predicted"/>